<dbReference type="CDD" id="cd22755">
    <property type="entry name" value="OTU_CeDUB-like"/>
    <property type="match status" value="1"/>
</dbReference>
<evidence type="ECO:0000259" key="1">
    <source>
        <dbReference type="PROSITE" id="PS50802"/>
    </source>
</evidence>
<dbReference type="GO" id="GO:0016579">
    <property type="term" value="P:protein deubiquitination"/>
    <property type="evidence" value="ECO:0007669"/>
    <property type="project" value="TreeGrafter"/>
</dbReference>
<name>A0AAE1ULC4_9EUCA</name>
<dbReference type="GO" id="GO:0004843">
    <property type="term" value="F:cysteine-type deubiquitinase activity"/>
    <property type="evidence" value="ECO:0007669"/>
    <property type="project" value="TreeGrafter"/>
</dbReference>
<dbReference type="PANTHER" id="PTHR12419">
    <property type="entry name" value="OTU DOMAIN CONTAINING PROTEIN"/>
    <property type="match status" value="1"/>
</dbReference>
<evidence type="ECO:0000313" key="3">
    <source>
        <dbReference type="Proteomes" id="UP001292094"/>
    </source>
</evidence>
<proteinExistence type="predicted"/>
<reference evidence="2" key="1">
    <citation type="submission" date="2023-11" db="EMBL/GenBank/DDBJ databases">
        <title>Genome assemblies of two species of porcelain crab, Petrolisthes cinctipes and Petrolisthes manimaculis (Anomura: Porcellanidae).</title>
        <authorList>
            <person name="Angst P."/>
        </authorList>
    </citation>
    <scope>NUCLEOTIDE SEQUENCE</scope>
    <source>
        <strain evidence="2">PB745_02</strain>
        <tissue evidence="2">Gill</tissue>
    </source>
</reference>
<dbReference type="InterPro" id="IPR050704">
    <property type="entry name" value="Peptidase_C85-like"/>
</dbReference>
<dbReference type="SUPFAM" id="SSF54001">
    <property type="entry name" value="Cysteine proteinases"/>
    <property type="match status" value="1"/>
</dbReference>
<dbReference type="InterPro" id="IPR038765">
    <property type="entry name" value="Papain-like_cys_pep_sf"/>
</dbReference>
<sequence length="524" mass="59162">MASFVISLKQKTNGRRGSCRSPTTDCQFQSVNASQCPKVSSPSTDKFTCQPPKPYVKLSSLPVNLPVHLSTSQCQPPTRILVNPPIYLPVSTYMWSDSEPEYDVHDPGQLSDFADTASIVTHLSTDEIQDDLLFEVSEFEDSTDDEEWQRVVDNDRGPLPIPFTATPGPHHIPPDTSPDYFHQITSTWFFYSTLIDGFVEDTNRYSNQYIDAKEEYLATPTITYPPMGSTIPARYCAGQSPRSWSQQDVVFKKADANIEQTQAKQQADFAKRRYKQKNFIVGDKVLRYNLHRADRKGGKQTDPWDGPYEVAQVGEKGLINASTKVTLKTKVNGCNLKPFLEYIPEAPSVTPSPDVQIVRVKQEEISYKFSPLMVAIQRAICNNSGERLVFKKKSRKIIKTFKNTSELHTVKEIEGDGNCLFRALSFAITGEEDQHAVVRSLICDFIACTENIQAESMRNDKVWGTTTEILAAANMFNVNVCVWVKYGPKLTWHIHRSNGEEVVEESVYYLENKAGTHFNVVIRL</sequence>
<dbReference type="AlphaFoldDB" id="A0AAE1ULC4"/>
<evidence type="ECO:0000313" key="2">
    <source>
        <dbReference type="EMBL" id="KAK4322429.1"/>
    </source>
</evidence>
<dbReference type="Gene3D" id="3.90.70.80">
    <property type="match status" value="1"/>
</dbReference>
<dbReference type="Proteomes" id="UP001292094">
    <property type="component" value="Unassembled WGS sequence"/>
</dbReference>
<comment type="caution">
    <text evidence="2">The sequence shown here is derived from an EMBL/GenBank/DDBJ whole genome shotgun (WGS) entry which is preliminary data.</text>
</comment>
<dbReference type="Pfam" id="PF02338">
    <property type="entry name" value="OTU"/>
    <property type="match status" value="1"/>
</dbReference>
<feature type="domain" description="OTU" evidence="1">
    <location>
        <begin position="408"/>
        <end position="524"/>
    </location>
</feature>
<dbReference type="InterPro" id="IPR003323">
    <property type="entry name" value="OTU_dom"/>
</dbReference>
<dbReference type="PROSITE" id="PS50802">
    <property type="entry name" value="OTU"/>
    <property type="match status" value="1"/>
</dbReference>
<keyword evidence="3" id="KW-1185">Reference proteome</keyword>
<protein>
    <recommendedName>
        <fullName evidence="1">OTU domain-containing protein</fullName>
    </recommendedName>
</protein>
<dbReference type="EMBL" id="JAWZYT010000517">
    <property type="protein sequence ID" value="KAK4322429.1"/>
    <property type="molecule type" value="Genomic_DNA"/>
</dbReference>
<dbReference type="PANTHER" id="PTHR12419:SF7">
    <property type="entry name" value="OTU DOMAIN-CONTAINING PROTEIN 3"/>
    <property type="match status" value="1"/>
</dbReference>
<organism evidence="2 3">
    <name type="scientific">Petrolisthes manimaculis</name>
    <dbReference type="NCBI Taxonomy" id="1843537"/>
    <lineage>
        <taxon>Eukaryota</taxon>
        <taxon>Metazoa</taxon>
        <taxon>Ecdysozoa</taxon>
        <taxon>Arthropoda</taxon>
        <taxon>Crustacea</taxon>
        <taxon>Multicrustacea</taxon>
        <taxon>Malacostraca</taxon>
        <taxon>Eumalacostraca</taxon>
        <taxon>Eucarida</taxon>
        <taxon>Decapoda</taxon>
        <taxon>Pleocyemata</taxon>
        <taxon>Anomura</taxon>
        <taxon>Galatheoidea</taxon>
        <taxon>Porcellanidae</taxon>
        <taxon>Petrolisthes</taxon>
    </lineage>
</organism>
<accession>A0AAE1ULC4</accession>
<gene>
    <name evidence="2" type="ORF">Pmani_006769</name>
</gene>